<protein>
    <submittedName>
        <fullName evidence="2">Uncharacterized protein</fullName>
    </submittedName>
</protein>
<name>A0A9P6ANK7_9AGAM</name>
<reference evidence="2" key="1">
    <citation type="journal article" date="2020" name="Nat. Commun.">
        <title>Large-scale genome sequencing of mycorrhizal fungi provides insights into the early evolution of symbiotic traits.</title>
        <authorList>
            <person name="Miyauchi S."/>
            <person name="Kiss E."/>
            <person name="Kuo A."/>
            <person name="Drula E."/>
            <person name="Kohler A."/>
            <person name="Sanchez-Garcia M."/>
            <person name="Morin E."/>
            <person name="Andreopoulos B."/>
            <person name="Barry K.W."/>
            <person name="Bonito G."/>
            <person name="Buee M."/>
            <person name="Carver A."/>
            <person name="Chen C."/>
            <person name="Cichocki N."/>
            <person name="Clum A."/>
            <person name="Culley D."/>
            <person name="Crous P.W."/>
            <person name="Fauchery L."/>
            <person name="Girlanda M."/>
            <person name="Hayes R.D."/>
            <person name="Keri Z."/>
            <person name="LaButti K."/>
            <person name="Lipzen A."/>
            <person name="Lombard V."/>
            <person name="Magnuson J."/>
            <person name="Maillard F."/>
            <person name="Murat C."/>
            <person name="Nolan M."/>
            <person name="Ohm R.A."/>
            <person name="Pangilinan J."/>
            <person name="Pereira M.F."/>
            <person name="Perotto S."/>
            <person name="Peter M."/>
            <person name="Pfister S."/>
            <person name="Riley R."/>
            <person name="Sitrit Y."/>
            <person name="Stielow J.B."/>
            <person name="Szollosi G."/>
            <person name="Zifcakova L."/>
            <person name="Stursova M."/>
            <person name="Spatafora J.W."/>
            <person name="Tedersoo L."/>
            <person name="Vaario L.M."/>
            <person name="Yamada A."/>
            <person name="Yan M."/>
            <person name="Wang P."/>
            <person name="Xu J."/>
            <person name="Bruns T."/>
            <person name="Baldrian P."/>
            <person name="Vilgalys R."/>
            <person name="Dunand C."/>
            <person name="Henrissat B."/>
            <person name="Grigoriev I.V."/>
            <person name="Hibbett D."/>
            <person name="Nagy L.G."/>
            <person name="Martin F.M."/>
        </authorList>
    </citation>
    <scope>NUCLEOTIDE SEQUENCE</scope>
    <source>
        <strain evidence="2">UP504</strain>
    </source>
</reference>
<organism evidence="2 3">
    <name type="scientific">Hydnum rufescens UP504</name>
    <dbReference type="NCBI Taxonomy" id="1448309"/>
    <lineage>
        <taxon>Eukaryota</taxon>
        <taxon>Fungi</taxon>
        <taxon>Dikarya</taxon>
        <taxon>Basidiomycota</taxon>
        <taxon>Agaricomycotina</taxon>
        <taxon>Agaricomycetes</taxon>
        <taxon>Cantharellales</taxon>
        <taxon>Hydnaceae</taxon>
        <taxon>Hydnum</taxon>
    </lineage>
</organism>
<sequence length="105" mass="11415">MHETPPNKNTANLQDEKEMCAATRNPKNTLFPASPDQNRRGLAGTTTLLLQLVVFVPGRPHLSPCSLQGLPCTRILYIVKPTSTHPQGKDRIKTASAADSKNALI</sequence>
<feature type="compositionally biased region" description="Polar residues" evidence="1">
    <location>
        <begin position="1"/>
        <end position="13"/>
    </location>
</feature>
<feature type="region of interest" description="Disordered" evidence="1">
    <location>
        <begin position="83"/>
        <end position="105"/>
    </location>
</feature>
<gene>
    <name evidence="2" type="ORF">BS47DRAFT_183084</name>
</gene>
<dbReference type="EMBL" id="MU129044">
    <property type="protein sequence ID" value="KAF9509082.1"/>
    <property type="molecule type" value="Genomic_DNA"/>
</dbReference>
<proteinExistence type="predicted"/>
<dbReference type="Proteomes" id="UP000886523">
    <property type="component" value="Unassembled WGS sequence"/>
</dbReference>
<accession>A0A9P6ANK7</accession>
<dbReference type="AlphaFoldDB" id="A0A9P6ANK7"/>
<feature type="region of interest" description="Disordered" evidence="1">
    <location>
        <begin position="1"/>
        <end position="39"/>
    </location>
</feature>
<evidence type="ECO:0000256" key="1">
    <source>
        <dbReference type="SAM" id="MobiDB-lite"/>
    </source>
</evidence>
<evidence type="ECO:0000313" key="2">
    <source>
        <dbReference type="EMBL" id="KAF9509082.1"/>
    </source>
</evidence>
<evidence type="ECO:0000313" key="3">
    <source>
        <dbReference type="Proteomes" id="UP000886523"/>
    </source>
</evidence>
<comment type="caution">
    <text evidence="2">The sequence shown here is derived from an EMBL/GenBank/DDBJ whole genome shotgun (WGS) entry which is preliminary data.</text>
</comment>
<keyword evidence="3" id="KW-1185">Reference proteome</keyword>